<dbReference type="Proteomes" id="UP000595460">
    <property type="component" value="Chromosome"/>
</dbReference>
<dbReference type="Gene3D" id="3.40.50.2000">
    <property type="entry name" value="Glycogen Phosphorylase B"/>
    <property type="match status" value="2"/>
</dbReference>
<evidence type="ECO:0000313" key="4">
    <source>
        <dbReference type="Proteomes" id="UP000595460"/>
    </source>
</evidence>
<dbReference type="Pfam" id="PF06722">
    <property type="entry name" value="EryCIII-like_C"/>
    <property type="match status" value="1"/>
</dbReference>
<gene>
    <name evidence="3" type="ORF">JI749_13200</name>
</gene>
<dbReference type="InterPro" id="IPR050426">
    <property type="entry name" value="Glycosyltransferase_28"/>
</dbReference>
<evidence type="ECO:0000259" key="1">
    <source>
        <dbReference type="Pfam" id="PF03033"/>
    </source>
</evidence>
<dbReference type="InterPro" id="IPR002213">
    <property type="entry name" value="UDP_glucos_trans"/>
</dbReference>
<name>A0ABX7BXH6_9HYPH</name>
<feature type="domain" description="Erythromycin biosynthesis protein CIII-like C-terminal" evidence="2">
    <location>
        <begin position="297"/>
        <end position="400"/>
    </location>
</feature>
<reference evidence="3 4" key="1">
    <citation type="submission" date="2021-01" db="EMBL/GenBank/DDBJ databases">
        <title>Genome seq and assembly of Devosia sp. G19.</title>
        <authorList>
            <person name="Chhetri G."/>
        </authorList>
    </citation>
    <scope>NUCLEOTIDE SEQUENCE [LARGE SCALE GENOMIC DNA]</scope>
    <source>
        <strain evidence="3 4">G19</strain>
    </source>
</reference>
<dbReference type="Pfam" id="PF03033">
    <property type="entry name" value="Glyco_transf_28"/>
    <property type="match status" value="1"/>
</dbReference>
<sequence>MKRIALVTIGTQGDVQPYLALAITLKERGYSVVLGASEEFQGMVEGYGIEFHTLGPSIQSFLTQQRFENAMSQSMLINGPSLLRQGQQIVDTAARHAWHMCQGADMLILNMNTSFGIDIAEALHIPAVMVALQPLNSTSEFPLCIYYDYGADFGPAFNKLTYTAMTVQQIYYNLPRNKLRRELMGLEARKKGGFFRNTDGTSLTTLYAYSPVVSPRPRDWPKSAIVTGYWQLKDRTDWQPSPEFQKFLSEGPAPVYIGFGSMPFGAERNTRILKEAVSMWGGRAVVARGWGGINPHDLPDNIFAFEKAPHDKLFKYVSAVVHHGGAGTTSAGLHLGRPTFVVPQTVDQPYWGRRVYELGCGPKPVRLRKLTSEILAGALADLSTNESYRRNAAEVAEQLHGEDGTEKAIKVIERVMANYVPRLPKAKKIKKVRPALKLVG</sequence>
<dbReference type="RefSeq" id="WP_201654687.1">
    <property type="nucleotide sequence ID" value="NZ_CP068047.1"/>
</dbReference>
<keyword evidence="4" id="KW-1185">Reference proteome</keyword>
<evidence type="ECO:0000313" key="3">
    <source>
        <dbReference type="EMBL" id="QQR35307.1"/>
    </source>
</evidence>
<dbReference type="InterPro" id="IPR004276">
    <property type="entry name" value="GlycoTrans_28_N"/>
</dbReference>
<protein>
    <submittedName>
        <fullName evidence="3">Glycosyltransferase family 1 protein</fullName>
    </submittedName>
</protein>
<dbReference type="InterPro" id="IPR010610">
    <property type="entry name" value="EryCIII-like_C"/>
</dbReference>
<dbReference type="PANTHER" id="PTHR48050:SF13">
    <property type="entry name" value="STEROL 3-BETA-GLUCOSYLTRANSFERASE UGT80A2"/>
    <property type="match status" value="1"/>
</dbReference>
<evidence type="ECO:0000259" key="2">
    <source>
        <dbReference type="Pfam" id="PF06722"/>
    </source>
</evidence>
<dbReference type="SUPFAM" id="SSF53756">
    <property type="entry name" value="UDP-Glycosyltransferase/glycogen phosphorylase"/>
    <property type="match status" value="1"/>
</dbReference>
<dbReference type="CDD" id="cd03784">
    <property type="entry name" value="GT1_Gtf-like"/>
    <property type="match status" value="1"/>
</dbReference>
<organism evidence="3 4">
    <name type="scientific">Devosia oryziradicis</name>
    <dbReference type="NCBI Taxonomy" id="2801335"/>
    <lineage>
        <taxon>Bacteria</taxon>
        <taxon>Pseudomonadati</taxon>
        <taxon>Pseudomonadota</taxon>
        <taxon>Alphaproteobacteria</taxon>
        <taxon>Hyphomicrobiales</taxon>
        <taxon>Devosiaceae</taxon>
        <taxon>Devosia</taxon>
    </lineage>
</organism>
<feature type="domain" description="Glycosyltransferase family 28 N-terminal" evidence="1">
    <location>
        <begin position="4"/>
        <end position="128"/>
    </location>
</feature>
<proteinExistence type="predicted"/>
<accession>A0ABX7BXH6</accession>
<dbReference type="EMBL" id="CP068047">
    <property type="protein sequence ID" value="QQR35307.1"/>
    <property type="molecule type" value="Genomic_DNA"/>
</dbReference>
<dbReference type="PANTHER" id="PTHR48050">
    <property type="entry name" value="STEROL 3-BETA-GLUCOSYLTRANSFERASE"/>
    <property type="match status" value="1"/>
</dbReference>